<name>A0A938WJU8_9BACT</name>
<accession>A0A938WJU8</accession>
<gene>
    <name evidence="2" type="ORF">H6B30_01260</name>
</gene>
<dbReference type="EMBL" id="JACJJL010000001">
    <property type="protein sequence ID" value="MBM6660396.1"/>
    <property type="molecule type" value="Genomic_DNA"/>
</dbReference>
<evidence type="ECO:0000259" key="1">
    <source>
        <dbReference type="Pfam" id="PF13290"/>
    </source>
</evidence>
<reference evidence="2 3" key="1">
    <citation type="journal article" date="2021" name="Sci. Rep.">
        <title>The distribution of antibiotic resistance genes in chicken gut microbiota commensals.</title>
        <authorList>
            <person name="Juricova H."/>
            <person name="Matiasovicova J."/>
            <person name="Kubasova T."/>
            <person name="Cejkova D."/>
            <person name="Rychlik I."/>
        </authorList>
    </citation>
    <scope>NUCLEOTIDE SEQUENCE [LARGE SCALE GENOMIC DNA]</scope>
    <source>
        <strain evidence="2 3">An819</strain>
    </source>
</reference>
<evidence type="ECO:0000313" key="2">
    <source>
        <dbReference type="EMBL" id="MBM6660396.1"/>
    </source>
</evidence>
<comment type="caution">
    <text evidence="2">The sequence shown here is derived from an EMBL/GenBank/DDBJ whole genome shotgun (WGS) entry which is preliminary data.</text>
</comment>
<dbReference type="InterPro" id="IPR026876">
    <property type="entry name" value="Fn3_assoc_repeat"/>
</dbReference>
<dbReference type="Proteomes" id="UP000764045">
    <property type="component" value="Unassembled WGS sequence"/>
</dbReference>
<dbReference type="AlphaFoldDB" id="A0A938WJU8"/>
<sequence>MAQTVKEAVAYVPMVNLSPELYETWGYAKAVKTRMNTLYVDTTAAKSTLFEPSSASTRPYVDEDGNFSMFISGDGAAGYDAPQGSYFANDSVLAWAGSTPVIHVHNMERNAYIMVPYTYPMGEPDESFIDILPNAIKMVMQTKKAVVKTAKPTVTTTLKKLATEVKFDCSTPNTTYRYTTDGSDPATNGTAYTGPFLITEAGTIVKVVAQGDGYLPSDVVSSDPVEVKDQVATPVISVAQETGKSTVTIECATPGAEIYYNFSGVADPAAAELYLEPITMTQHSTVYAFAIDATGELIQSETAQEAMLISGKEVRKDILSHFDANEQEWNPNAGSSRGYFYYTEGYRYFTDEVIGQETGKPPDGQRVTVYNVYATVDSVLTHNTGNGWEARTEGQGIVWERTPSGHIIADGSTYNPATVADDHGENTNCCVSFDAVKQTADGRNEPYTASIQSTVRFKGPFDVITYISNKENSGKAAAELYVATDTLQADSWQKVGDLQMGDIKRIWKRTLLSYEGTDEVFVKVASAGGMAAVFDIYVKNHGELSEEYEDMVSGISNAQPDGEIVRTEIYSLSGTRLPAMKRGINIVKEVYANGTVKARKVVVR</sequence>
<feature type="domain" description="GH29D-like beta-sandwich" evidence="1">
    <location>
        <begin position="243"/>
        <end position="296"/>
    </location>
</feature>
<protein>
    <submittedName>
        <fullName evidence="2">Chitobiase/beta-hexosaminidase C-terminal domain-containing protein</fullName>
    </submittedName>
</protein>
<dbReference type="RefSeq" id="WP_205107106.1">
    <property type="nucleotide sequence ID" value="NZ_JACJJL010000001.1"/>
</dbReference>
<dbReference type="Pfam" id="PF13290">
    <property type="entry name" value="CHB_HEX_C_1"/>
    <property type="match status" value="1"/>
</dbReference>
<dbReference type="InterPro" id="IPR059177">
    <property type="entry name" value="GH29D-like_dom"/>
</dbReference>
<organism evidence="2 3">
    <name type="scientific">Marseilla massiliensis</name>
    <dbReference type="NCBI Taxonomy" id="1841864"/>
    <lineage>
        <taxon>Bacteria</taxon>
        <taxon>Pseudomonadati</taxon>
        <taxon>Bacteroidota</taxon>
        <taxon>Bacteroidia</taxon>
        <taxon>Bacteroidales</taxon>
        <taxon>Prevotellaceae</taxon>
        <taxon>Marseilla</taxon>
    </lineage>
</organism>
<dbReference type="Pfam" id="PF13287">
    <property type="entry name" value="Fn3_assoc"/>
    <property type="match status" value="1"/>
</dbReference>
<keyword evidence="3" id="KW-1185">Reference proteome</keyword>
<proteinExistence type="predicted"/>
<evidence type="ECO:0000313" key="3">
    <source>
        <dbReference type="Proteomes" id="UP000764045"/>
    </source>
</evidence>